<dbReference type="InterPro" id="IPR011990">
    <property type="entry name" value="TPR-like_helical_dom_sf"/>
</dbReference>
<dbReference type="STRING" id="1271860.SAMN05216174_11717"/>
<evidence type="ECO:0000256" key="5">
    <source>
        <dbReference type="PROSITE-ProRule" id="PRU01091"/>
    </source>
</evidence>
<dbReference type="InterPro" id="IPR027417">
    <property type="entry name" value="P-loop_NTPase"/>
</dbReference>
<feature type="domain" description="OmpR/PhoB-type" evidence="6">
    <location>
        <begin position="1"/>
        <end position="98"/>
    </location>
</feature>
<dbReference type="GO" id="GO:0003677">
    <property type="term" value="F:DNA binding"/>
    <property type="evidence" value="ECO:0007669"/>
    <property type="project" value="UniProtKB-UniRule"/>
</dbReference>
<protein>
    <submittedName>
        <fullName evidence="7">DNA-binding transcriptional activator of the SARP family</fullName>
    </submittedName>
</protein>
<dbReference type="SUPFAM" id="SSF46894">
    <property type="entry name" value="C-terminal effector domain of the bipartite response regulators"/>
    <property type="match status" value="2"/>
</dbReference>
<dbReference type="SMART" id="SM01043">
    <property type="entry name" value="BTAD"/>
    <property type="match status" value="1"/>
</dbReference>
<evidence type="ECO:0000256" key="4">
    <source>
        <dbReference type="ARBA" id="ARBA00023163"/>
    </source>
</evidence>
<dbReference type="SUPFAM" id="SSF52540">
    <property type="entry name" value="P-loop containing nucleoside triphosphate hydrolases"/>
    <property type="match status" value="1"/>
</dbReference>
<evidence type="ECO:0000259" key="6">
    <source>
        <dbReference type="PROSITE" id="PS51755"/>
    </source>
</evidence>
<dbReference type="Pfam" id="PF00486">
    <property type="entry name" value="Trans_reg_C"/>
    <property type="match status" value="1"/>
</dbReference>
<dbReference type="InterPro" id="IPR036388">
    <property type="entry name" value="WH-like_DNA-bd_sf"/>
</dbReference>
<dbReference type="Pfam" id="PF13191">
    <property type="entry name" value="AAA_16"/>
    <property type="match status" value="1"/>
</dbReference>
<dbReference type="GO" id="GO:0006355">
    <property type="term" value="P:regulation of DNA-templated transcription"/>
    <property type="evidence" value="ECO:0007669"/>
    <property type="project" value="InterPro"/>
</dbReference>
<dbReference type="PANTHER" id="PTHR35807:SF1">
    <property type="entry name" value="TRANSCRIPTIONAL REGULATOR REDD"/>
    <property type="match status" value="1"/>
</dbReference>
<keyword evidence="3 5" id="KW-0238">DNA-binding</keyword>
<reference evidence="8" key="1">
    <citation type="submission" date="2016-10" db="EMBL/GenBank/DDBJ databases">
        <authorList>
            <person name="Varghese N."/>
            <person name="Submissions S."/>
        </authorList>
    </citation>
    <scope>NUCLEOTIDE SEQUENCE [LARGE SCALE GENOMIC DNA]</scope>
    <source>
        <strain evidence="8">IBRC-M 10403</strain>
    </source>
</reference>
<dbReference type="InterPro" id="IPR001867">
    <property type="entry name" value="OmpR/PhoB-type_DNA-bd"/>
</dbReference>
<dbReference type="SMART" id="SM00421">
    <property type="entry name" value="HTH_LUXR"/>
    <property type="match status" value="1"/>
</dbReference>
<dbReference type="InterPro" id="IPR000792">
    <property type="entry name" value="Tscrpt_reg_LuxR_C"/>
</dbReference>
<dbReference type="InterPro" id="IPR051677">
    <property type="entry name" value="AfsR-DnrI-RedD_regulator"/>
</dbReference>
<keyword evidence="8" id="KW-1185">Reference proteome</keyword>
<gene>
    <name evidence="7" type="ORF">SAMN05216174_11717</name>
</gene>
<dbReference type="InterPro" id="IPR041664">
    <property type="entry name" value="AAA_16"/>
</dbReference>
<evidence type="ECO:0000313" key="7">
    <source>
        <dbReference type="EMBL" id="SDD75513.1"/>
    </source>
</evidence>
<dbReference type="PANTHER" id="PTHR35807">
    <property type="entry name" value="TRANSCRIPTIONAL REGULATOR REDD-RELATED"/>
    <property type="match status" value="1"/>
</dbReference>
<dbReference type="AlphaFoldDB" id="A0A1G6XCJ4"/>
<evidence type="ECO:0000256" key="3">
    <source>
        <dbReference type="ARBA" id="ARBA00023125"/>
    </source>
</evidence>
<comment type="similarity">
    <text evidence="1">Belongs to the AfsR/DnrI/RedD regulatory family.</text>
</comment>
<dbReference type="PRINTS" id="PR00038">
    <property type="entry name" value="HTHLUXR"/>
</dbReference>
<evidence type="ECO:0000256" key="1">
    <source>
        <dbReference type="ARBA" id="ARBA00005820"/>
    </source>
</evidence>
<sequence>MRACDAELRVSVLGPPRAWLGDTEIALGPARQRAVFLALATRMGQVVARHELIDGVWGERPPASANGSLHTYVSGLRRALGPARALLATGAAGYSLRLAGCALDAEIFDRARARAQRRFAAGDWRGAALALDAVAGLWRGEAYAGVPGPFAALERARLAEARLSALELHARAAIELGEHGCLLPRLHAEIRAHPLRESLREVLMRALHRSGRPVQALAAFVDARRTLLAEQGIEPGPALRDLRGAIFARVGAPVSQPPVESAAFVGRADQAALLRGLVADVVAGRGRPVWIEGEPGIGKSALLAVAFADAGTRGCALVWAVADESGRVVVEHGHAEPADPLWSTAVDGLSALVDRVRAAGPLVLVIDNLHWADDASVLLWHRLAAATRRLPLLLVAAARPAPNRPRLAQVRRGVRAHGGPVLVLGPLDTADTERLIGRVVGAHPGASLRAVARRAAGNPRYAKEITDNLVREMAVRIVADVAEADPDRAAEAPRSLLAGVRRTLDFLSPHARAVLWSAAVLGEEFGVDDLATVTGTSPVDLVPALDEAAAAAVVVAAGDNLAFGHPFLRQALYESAAPPERAAAHRRAAEALAGAGAPVRSVAEQVAAAPVPVDAWVVRWLVDNHAAVADRAPSIAVDLLRRVLATGLLTRARRASLLTALARVRFHLGQHPEAEAEQALAATADPDEAAEARQVLAALRHRRGDTDGAAAALRDAVDDPAVPRPWRARHRSLLAGFRRGDMNGLADPADLAEAERSARQALAESVAAGEPYPVAHATQTLWLVHSVRRDHGRALRCVDSALAVVGERPDLAELRFDLIDNRVFTLQNLDRLADAEAALRSARETAARHGLPGGLPVSAAVHHYWTGDWDHALADLAEVTEYGPTGIRPGLRDPGAAALLRHGVAALIAARRDDRATAAAHLDAIDARPPRTLPERENCDFSLMVLALTAEQRGAPDEALRVLAPVLRPDHARMMLRHQWLAHVIRLALSVGDPDLARDALAVCAAEADNEVVPARAAAALAHCQALVSGDPAPALTAAAHYRAVGRPLELAAAMEDAAALLAAAGRAQEATAALTEALAEYALVRARWDIRRAEARLATFGVRADPARPGWAALSAIEVRIARLLAAGLPAAEIAIRLAIPRRTVQEHVSGVLDKLWAGAGDRVG</sequence>
<proteinExistence type="inferred from homology"/>
<dbReference type="PROSITE" id="PS51755">
    <property type="entry name" value="OMPR_PHOB"/>
    <property type="match status" value="1"/>
</dbReference>
<dbReference type="SUPFAM" id="SSF48452">
    <property type="entry name" value="TPR-like"/>
    <property type="match status" value="2"/>
</dbReference>
<dbReference type="Proteomes" id="UP000199501">
    <property type="component" value="Unassembled WGS sequence"/>
</dbReference>
<evidence type="ECO:0000313" key="8">
    <source>
        <dbReference type="Proteomes" id="UP000199501"/>
    </source>
</evidence>
<dbReference type="Pfam" id="PF03704">
    <property type="entry name" value="BTAD"/>
    <property type="match status" value="1"/>
</dbReference>
<dbReference type="SMART" id="SM00862">
    <property type="entry name" value="Trans_reg_C"/>
    <property type="match status" value="1"/>
</dbReference>
<dbReference type="Pfam" id="PF00196">
    <property type="entry name" value="GerE"/>
    <property type="match status" value="1"/>
</dbReference>
<dbReference type="GO" id="GO:0000160">
    <property type="term" value="P:phosphorelay signal transduction system"/>
    <property type="evidence" value="ECO:0007669"/>
    <property type="project" value="InterPro"/>
</dbReference>
<feature type="DNA-binding region" description="OmpR/PhoB-type" evidence="5">
    <location>
        <begin position="1"/>
        <end position="98"/>
    </location>
</feature>
<organism evidence="7 8">
    <name type="scientific">Actinokineospora iranica</name>
    <dbReference type="NCBI Taxonomy" id="1271860"/>
    <lineage>
        <taxon>Bacteria</taxon>
        <taxon>Bacillati</taxon>
        <taxon>Actinomycetota</taxon>
        <taxon>Actinomycetes</taxon>
        <taxon>Pseudonocardiales</taxon>
        <taxon>Pseudonocardiaceae</taxon>
        <taxon>Actinokineospora</taxon>
    </lineage>
</organism>
<dbReference type="InterPro" id="IPR016032">
    <property type="entry name" value="Sig_transdc_resp-reg_C-effctor"/>
</dbReference>
<keyword evidence="2" id="KW-0805">Transcription regulation</keyword>
<dbReference type="Gene3D" id="1.10.10.10">
    <property type="entry name" value="Winged helix-like DNA-binding domain superfamily/Winged helix DNA-binding domain"/>
    <property type="match status" value="2"/>
</dbReference>
<accession>A0A1G6XCJ4</accession>
<dbReference type="InterPro" id="IPR005158">
    <property type="entry name" value="BTAD"/>
</dbReference>
<dbReference type="CDD" id="cd15831">
    <property type="entry name" value="BTAD"/>
    <property type="match status" value="1"/>
</dbReference>
<dbReference type="RefSeq" id="WP_267463949.1">
    <property type="nucleotide sequence ID" value="NZ_FMZZ01000017.1"/>
</dbReference>
<name>A0A1G6XCJ4_9PSEU</name>
<dbReference type="Gene3D" id="1.25.40.10">
    <property type="entry name" value="Tetratricopeptide repeat domain"/>
    <property type="match status" value="2"/>
</dbReference>
<keyword evidence="4" id="KW-0804">Transcription</keyword>
<dbReference type="EMBL" id="FMZZ01000017">
    <property type="protein sequence ID" value="SDD75513.1"/>
    <property type="molecule type" value="Genomic_DNA"/>
</dbReference>
<evidence type="ECO:0000256" key="2">
    <source>
        <dbReference type="ARBA" id="ARBA00023015"/>
    </source>
</evidence>